<dbReference type="PANTHER" id="PTHR11972:SF153">
    <property type="entry name" value="SUPEROXIDE-GENERATING NADPH OXIDASE HEAVY CHAIN SUBUNIT A"/>
    <property type="match status" value="1"/>
</dbReference>
<dbReference type="CDD" id="cd06186">
    <property type="entry name" value="NOX_Duox_like_FAD_NADP"/>
    <property type="match status" value="1"/>
</dbReference>
<evidence type="ECO:0000313" key="5">
    <source>
        <dbReference type="EMBL" id="CEM40522.1"/>
    </source>
</evidence>
<feature type="transmembrane region" description="Helical" evidence="3">
    <location>
        <begin position="12"/>
        <end position="33"/>
    </location>
</feature>
<feature type="domain" description="FAD-binding FR-type" evidence="4">
    <location>
        <begin position="67"/>
        <end position="185"/>
    </location>
</feature>
<dbReference type="EMBL" id="CDMZ01002054">
    <property type="protein sequence ID" value="CEM40522.1"/>
    <property type="molecule type" value="Genomic_DNA"/>
</dbReference>
<sequence>MLHGWKGNFAYGFTNLVFWGLPCFLIYLGDLWWRRYRTLTVLTDCVIRHAVVVLSEADQKRRQKDKGAASPARQEKEREEDSAMVLDATVAFVKIVRPAYVQCRAGQVIWVRCPKISLIQWHPFSLCSSPSERDLRLMIGKRGEWTTNFIRLLAACNAAKDLHDDSHAIYPRIDIDGPFGAPADYSVNFRRAVFIGATTGMAPFLGFLNSMTELMSLRFKRQEILAEEAEREREAAGGGAAFRTRYIPRPDGGLQAHDSFIEEFSEIRRAHFVWTNRRLDELFGAFDELIFLVLCPVEIPLTFSLFITVPREKLPAEHELLISALEALVAQAELVRRRLKKKGHGGVGGGGAPGQSTNLHPVNENDPSRQPTLLPSELAFRTNGVGGPGGHKFLEIHFNRYPKFDQELGRVLPSEETEDLLSPSSNGGRGASMYEEEEEEDEGPVGVFVCAGPKIQKSVLKGIQKLEGEGKGTNGSPFSGSSRQVGGQSQRGVRAPPKFVLVKEDFS</sequence>
<dbReference type="InterPro" id="IPR013112">
    <property type="entry name" value="FAD-bd_8"/>
</dbReference>
<dbReference type="PROSITE" id="PS51384">
    <property type="entry name" value="FAD_FR"/>
    <property type="match status" value="1"/>
</dbReference>
<dbReference type="VEuPathDB" id="CryptoDB:Cvel_25364"/>
<feature type="region of interest" description="Disordered" evidence="2">
    <location>
        <begin position="341"/>
        <end position="372"/>
    </location>
</feature>
<feature type="region of interest" description="Disordered" evidence="2">
    <location>
        <begin position="466"/>
        <end position="507"/>
    </location>
</feature>
<organism evidence="5">
    <name type="scientific">Chromera velia CCMP2878</name>
    <dbReference type="NCBI Taxonomy" id="1169474"/>
    <lineage>
        <taxon>Eukaryota</taxon>
        <taxon>Sar</taxon>
        <taxon>Alveolata</taxon>
        <taxon>Colpodellida</taxon>
        <taxon>Chromeraceae</taxon>
        <taxon>Chromera</taxon>
    </lineage>
</organism>
<dbReference type="AlphaFoldDB" id="A0A0G4H980"/>
<reference evidence="5" key="1">
    <citation type="submission" date="2014-11" db="EMBL/GenBank/DDBJ databases">
        <authorList>
            <person name="Otto D Thomas"/>
            <person name="Naeem Raeece"/>
        </authorList>
    </citation>
    <scope>NUCLEOTIDE SEQUENCE</scope>
</reference>
<evidence type="ECO:0000259" key="4">
    <source>
        <dbReference type="PROSITE" id="PS51384"/>
    </source>
</evidence>
<dbReference type="Pfam" id="PF08022">
    <property type="entry name" value="FAD_binding_8"/>
    <property type="match status" value="1"/>
</dbReference>
<dbReference type="PANTHER" id="PTHR11972">
    <property type="entry name" value="NADPH OXIDASE"/>
    <property type="match status" value="1"/>
</dbReference>
<dbReference type="GO" id="GO:0016491">
    <property type="term" value="F:oxidoreductase activity"/>
    <property type="evidence" value="ECO:0007669"/>
    <property type="project" value="UniProtKB-KW"/>
</dbReference>
<keyword evidence="3" id="KW-0812">Transmembrane</keyword>
<dbReference type="GO" id="GO:0005886">
    <property type="term" value="C:plasma membrane"/>
    <property type="evidence" value="ECO:0007669"/>
    <property type="project" value="TreeGrafter"/>
</dbReference>
<dbReference type="Gene3D" id="3.40.50.80">
    <property type="entry name" value="Nucleotide-binding domain of ferredoxin-NADP reductase (FNR) module"/>
    <property type="match status" value="1"/>
</dbReference>
<dbReference type="InterPro" id="IPR050369">
    <property type="entry name" value="RBOH/FRE"/>
</dbReference>
<accession>A0A0G4H980</accession>
<keyword evidence="3" id="KW-0472">Membrane</keyword>
<dbReference type="InterPro" id="IPR039261">
    <property type="entry name" value="FNR_nucleotide-bd"/>
</dbReference>
<keyword evidence="1" id="KW-0560">Oxidoreductase</keyword>
<dbReference type="InterPro" id="IPR017938">
    <property type="entry name" value="Riboflavin_synthase-like_b-brl"/>
</dbReference>
<feature type="compositionally biased region" description="Acidic residues" evidence="2">
    <location>
        <begin position="434"/>
        <end position="443"/>
    </location>
</feature>
<gene>
    <name evidence="5" type="ORF">Cvel_25364</name>
</gene>
<dbReference type="SUPFAM" id="SSF63380">
    <property type="entry name" value="Riboflavin synthase domain-like"/>
    <property type="match status" value="1"/>
</dbReference>
<protein>
    <recommendedName>
        <fullName evidence="4">FAD-binding FR-type domain-containing protein</fullName>
    </recommendedName>
</protein>
<keyword evidence="3" id="KW-1133">Transmembrane helix</keyword>
<dbReference type="InterPro" id="IPR017927">
    <property type="entry name" value="FAD-bd_FR_type"/>
</dbReference>
<proteinExistence type="predicted"/>
<name>A0A0G4H980_9ALVE</name>
<evidence type="ECO:0000256" key="3">
    <source>
        <dbReference type="SAM" id="Phobius"/>
    </source>
</evidence>
<feature type="compositionally biased region" description="Low complexity" evidence="2">
    <location>
        <begin position="479"/>
        <end position="494"/>
    </location>
</feature>
<evidence type="ECO:0000256" key="1">
    <source>
        <dbReference type="ARBA" id="ARBA00023002"/>
    </source>
</evidence>
<dbReference type="PhylomeDB" id="A0A0G4H980"/>
<evidence type="ECO:0000256" key="2">
    <source>
        <dbReference type="SAM" id="MobiDB-lite"/>
    </source>
</evidence>
<feature type="region of interest" description="Disordered" evidence="2">
    <location>
        <begin position="415"/>
        <end position="443"/>
    </location>
</feature>